<dbReference type="InterPro" id="IPR003439">
    <property type="entry name" value="ABC_transporter-like_ATP-bd"/>
</dbReference>
<dbReference type="InterPro" id="IPR027417">
    <property type="entry name" value="P-loop_NTPase"/>
</dbReference>
<dbReference type="SUPFAM" id="SSF52540">
    <property type="entry name" value="P-loop containing nucleoside triphosphate hydrolases"/>
    <property type="match status" value="1"/>
</dbReference>
<feature type="domain" description="ABC transporter" evidence="4">
    <location>
        <begin position="9"/>
        <end position="257"/>
    </location>
</feature>
<dbReference type="SMART" id="SM00382">
    <property type="entry name" value="AAA"/>
    <property type="match status" value="1"/>
</dbReference>
<protein>
    <submittedName>
        <fullName evidence="5">ABC transporter ATP-binding protein</fullName>
    </submittedName>
</protein>
<evidence type="ECO:0000256" key="1">
    <source>
        <dbReference type="ARBA" id="ARBA00022448"/>
    </source>
</evidence>
<dbReference type="PROSITE" id="PS00211">
    <property type="entry name" value="ABC_TRANSPORTER_1"/>
    <property type="match status" value="1"/>
</dbReference>
<sequence>MQRSAGSILEVKDLTKEFGGLRAVNGCTLEVQAGSITGLIGPNGAGKSTLFNLITGFETPDRGRILFRGEDVTGLPPHRIFQRGLCRTFQIPREHRGMTVLENLMLVPPYQIGERLWNPWLRPRAVRRQEMGIRDRALAALEMVDLVAWQDRPAGELSGGQRKLLELARTLMADPAMILLDEPGAGVNPTLMRRLTAVIQRLREERGVTFLIIEHDLDLVTRLCDTVIVMSEGATLAEGPPDAIRRDPRVVEAYLGGQYVAVEG</sequence>
<keyword evidence="6" id="KW-1185">Reference proteome</keyword>
<keyword evidence="2" id="KW-0547">Nucleotide-binding</keyword>
<dbReference type="Gene3D" id="3.40.50.300">
    <property type="entry name" value="P-loop containing nucleotide triphosphate hydrolases"/>
    <property type="match status" value="1"/>
</dbReference>
<dbReference type="InterPro" id="IPR003593">
    <property type="entry name" value="AAA+_ATPase"/>
</dbReference>
<evidence type="ECO:0000256" key="2">
    <source>
        <dbReference type="ARBA" id="ARBA00022741"/>
    </source>
</evidence>
<evidence type="ECO:0000313" key="5">
    <source>
        <dbReference type="EMBL" id="WRP14417.1"/>
    </source>
</evidence>
<gene>
    <name evidence="5" type="ORF">VLY81_13495</name>
</gene>
<evidence type="ECO:0000313" key="6">
    <source>
        <dbReference type="Proteomes" id="UP001333102"/>
    </source>
</evidence>
<dbReference type="GO" id="GO:0005524">
    <property type="term" value="F:ATP binding"/>
    <property type="evidence" value="ECO:0007669"/>
    <property type="project" value="UniProtKB-KW"/>
</dbReference>
<reference evidence="6" key="1">
    <citation type="submission" date="2023-12" db="EMBL/GenBank/DDBJ databases">
        <title>Novel isolates from deep terrestrial aquifers shed light on the physiology and ecology of the class Limnochordia.</title>
        <authorList>
            <person name="Karnachuk O.V."/>
            <person name="Lukina A.P."/>
            <person name="Avakyan M.R."/>
            <person name="Kadnikov V."/>
            <person name="Begmatov S."/>
            <person name="Beletsky A.V."/>
            <person name="Mardanov A.V."/>
            <person name="Ravin N.V."/>
        </authorList>
    </citation>
    <scope>NUCLEOTIDE SEQUENCE [LARGE SCALE GENOMIC DNA]</scope>
    <source>
        <strain evidence="6">LN</strain>
    </source>
</reference>
<dbReference type="CDD" id="cd03219">
    <property type="entry name" value="ABC_Mj1267_LivG_branched"/>
    <property type="match status" value="1"/>
</dbReference>
<evidence type="ECO:0000256" key="3">
    <source>
        <dbReference type="ARBA" id="ARBA00022840"/>
    </source>
</evidence>
<dbReference type="PANTHER" id="PTHR45772">
    <property type="entry name" value="CONSERVED COMPONENT OF ABC TRANSPORTER FOR NATURAL AMINO ACIDS-RELATED"/>
    <property type="match status" value="1"/>
</dbReference>
<organism evidence="5 6">
    <name type="scientific">Geochorda subterranea</name>
    <dbReference type="NCBI Taxonomy" id="3109564"/>
    <lineage>
        <taxon>Bacteria</taxon>
        <taxon>Bacillati</taxon>
        <taxon>Bacillota</taxon>
        <taxon>Limnochordia</taxon>
        <taxon>Limnochordales</taxon>
        <taxon>Geochordaceae</taxon>
        <taxon>Geochorda</taxon>
    </lineage>
</organism>
<accession>A0ABZ1BNP3</accession>
<keyword evidence="1" id="KW-0813">Transport</keyword>
<dbReference type="Pfam" id="PF12399">
    <property type="entry name" value="BCA_ABC_TP_C"/>
    <property type="match status" value="1"/>
</dbReference>
<dbReference type="Proteomes" id="UP001333102">
    <property type="component" value="Chromosome"/>
</dbReference>
<evidence type="ECO:0000259" key="4">
    <source>
        <dbReference type="PROSITE" id="PS50893"/>
    </source>
</evidence>
<proteinExistence type="predicted"/>
<dbReference type="Pfam" id="PF00005">
    <property type="entry name" value="ABC_tran"/>
    <property type="match status" value="1"/>
</dbReference>
<dbReference type="PROSITE" id="PS50893">
    <property type="entry name" value="ABC_TRANSPORTER_2"/>
    <property type="match status" value="1"/>
</dbReference>
<dbReference type="RefSeq" id="WP_324668736.1">
    <property type="nucleotide sequence ID" value="NZ_CP141614.1"/>
</dbReference>
<dbReference type="InterPro" id="IPR017871">
    <property type="entry name" value="ABC_transporter-like_CS"/>
</dbReference>
<dbReference type="InterPro" id="IPR051120">
    <property type="entry name" value="ABC_AA/LPS_Transport"/>
</dbReference>
<dbReference type="InterPro" id="IPR032823">
    <property type="entry name" value="BCA_ABC_TP_C"/>
</dbReference>
<keyword evidence="3 5" id="KW-0067">ATP-binding</keyword>
<dbReference type="EMBL" id="CP141614">
    <property type="protein sequence ID" value="WRP14417.1"/>
    <property type="molecule type" value="Genomic_DNA"/>
</dbReference>
<name>A0ABZ1BNP3_9FIRM</name>
<dbReference type="PANTHER" id="PTHR45772:SF9">
    <property type="entry name" value="CONSERVED COMPONENT OF ABC TRANSPORTER FOR NATURAL AMINO ACIDS"/>
    <property type="match status" value="1"/>
</dbReference>